<proteinExistence type="evidence at transcript level"/>
<protein>
    <submittedName>
        <fullName evidence="1">Uncharacterized protein</fullName>
    </submittedName>
</protein>
<accession>G2HHJ9</accession>
<evidence type="ECO:0000313" key="1">
    <source>
        <dbReference type="EMBL" id="BAK63207.1"/>
    </source>
</evidence>
<reference evidence="1" key="1">
    <citation type="journal article" date="2011" name="Funct. Integr. Genomics">
        <title>Major chimpanzee-specific structural changes in sperm development-associated genes.</title>
        <authorList>
            <person name="Kim R.N."/>
            <person name="Kim D.W."/>
            <person name="Choi S.H."/>
            <person name="Chae S.H."/>
            <person name="Nam S.H."/>
            <person name="Kim D.W."/>
            <person name="Kim A."/>
            <person name="Kang A."/>
            <person name="Park K.H."/>
            <person name="Lee Y.S."/>
            <person name="Hirai M."/>
            <person name="Suzuki Y."/>
            <person name="Sugano S."/>
            <person name="Hashimoto K."/>
            <person name="Kim D.S."/>
            <person name="Park H.S."/>
        </authorList>
    </citation>
    <scope>NUCLEOTIDE SEQUENCE</scope>
    <source>
        <tissue evidence="1">Testis</tissue>
    </source>
</reference>
<dbReference type="AlphaFoldDB" id="G2HHJ9"/>
<dbReference type="EMBL" id="AK306213">
    <property type="protein sequence ID" value="BAK63207.1"/>
    <property type="molecule type" value="mRNA"/>
</dbReference>
<name>G2HHJ9_PANTR</name>
<organism evidence="1">
    <name type="scientific">Pan troglodytes</name>
    <name type="common">Chimpanzee</name>
    <dbReference type="NCBI Taxonomy" id="9598"/>
    <lineage>
        <taxon>Eukaryota</taxon>
        <taxon>Metazoa</taxon>
        <taxon>Chordata</taxon>
        <taxon>Craniata</taxon>
        <taxon>Vertebrata</taxon>
        <taxon>Euteleostomi</taxon>
        <taxon>Mammalia</taxon>
        <taxon>Eutheria</taxon>
        <taxon>Euarchontoglires</taxon>
        <taxon>Primates</taxon>
        <taxon>Haplorrhini</taxon>
        <taxon>Catarrhini</taxon>
        <taxon>Hominidae</taxon>
        <taxon>Pan</taxon>
    </lineage>
</organism>
<sequence length="49" mass="5456">MKWLSGGRAILRRLNMTKSIIISKVTRSGCIHDTQLSFQGSMKSNFSLG</sequence>